<accession>C3MDK2</accession>
<dbReference type="AlphaFoldDB" id="C3MDK2"/>
<evidence type="ECO:0000256" key="1">
    <source>
        <dbReference type="SAM" id="MobiDB-lite"/>
    </source>
</evidence>
<keyword evidence="3" id="KW-1185">Reference proteome</keyword>
<feature type="compositionally biased region" description="Basic and acidic residues" evidence="1">
    <location>
        <begin position="93"/>
        <end position="116"/>
    </location>
</feature>
<proteinExistence type="predicted"/>
<dbReference type="KEGG" id="rhi:NGR_c17570"/>
<gene>
    <name evidence="2" type="ordered locus">NGR_c17570</name>
</gene>
<feature type="region of interest" description="Disordered" evidence="1">
    <location>
        <begin position="83"/>
        <end position="132"/>
    </location>
</feature>
<evidence type="ECO:0000313" key="3">
    <source>
        <dbReference type="Proteomes" id="UP000001054"/>
    </source>
</evidence>
<reference evidence="2 3" key="1">
    <citation type="journal article" date="2009" name="Appl. Environ. Microbiol.">
        <title>Rhizobium sp. strain NGR234 possesses a remarkable number of secretion systems.</title>
        <authorList>
            <person name="Schmeisser C."/>
            <person name="Liesegang H."/>
            <person name="Krysciak D."/>
            <person name="Bakkou N."/>
            <person name="Le Quere A."/>
            <person name="Wollherr A."/>
            <person name="Heinemeyer I."/>
            <person name="Morgenstern B."/>
            <person name="Pommerening-Roeser A."/>
            <person name="Flores M."/>
            <person name="Palacios R."/>
            <person name="Brenner S."/>
            <person name="Gottschalk G."/>
            <person name="Schmitz R.A."/>
            <person name="Broughton W.J."/>
            <person name="Perret X."/>
            <person name="Strittmatter A.W."/>
            <person name="Streit W.R."/>
        </authorList>
    </citation>
    <scope>NUCLEOTIDE SEQUENCE [LARGE SCALE GENOMIC DNA]</scope>
    <source>
        <strain evidence="3">NBRC 101917 / NGR234</strain>
    </source>
</reference>
<name>C3MDK2_SINFN</name>
<protein>
    <submittedName>
        <fullName evidence="2">Uncharacterized protein</fullName>
    </submittedName>
</protein>
<dbReference type="Proteomes" id="UP000001054">
    <property type="component" value="Chromosome"/>
</dbReference>
<organism evidence="2 3">
    <name type="scientific">Sinorhizobium fredii (strain NBRC 101917 / NGR234)</name>
    <dbReference type="NCBI Taxonomy" id="394"/>
    <lineage>
        <taxon>Bacteria</taxon>
        <taxon>Pseudomonadati</taxon>
        <taxon>Pseudomonadota</taxon>
        <taxon>Alphaproteobacteria</taxon>
        <taxon>Hyphomicrobiales</taxon>
        <taxon>Rhizobiaceae</taxon>
        <taxon>Sinorhizobium/Ensifer group</taxon>
        <taxon>Sinorhizobium</taxon>
    </lineage>
</organism>
<dbReference type="HOGENOM" id="CLU_1711803_0_0_5"/>
<dbReference type="EMBL" id="CP001389">
    <property type="protein sequence ID" value="ACP25521.1"/>
    <property type="molecule type" value="Genomic_DNA"/>
</dbReference>
<sequence length="153" mass="16414">MAGLRLRLAGSMSRQVRFFNRENEQPAGLVRSPAAGDRRAAGAPRRDVIGTAVGPLAGQACERVGRPLHHADIAANQPKLDGTVPQHLMHASPPEEQRPGQVRAYRDFGSGRRVEGPSRTAPPDSRDSMQKTSSAIVRFRAAFVRVGGQGSSI</sequence>
<evidence type="ECO:0000313" key="2">
    <source>
        <dbReference type="EMBL" id="ACP25521.1"/>
    </source>
</evidence>